<gene>
    <name evidence="3" type="primary">HRR25_1</name>
    <name evidence="3" type="ORF">Plec18167_001881</name>
</gene>
<comment type="caution">
    <text evidence="3">The sequence shown here is derived from an EMBL/GenBank/DDBJ whole genome shotgun (WGS) entry which is preliminary data.</text>
</comment>
<dbReference type="PROSITE" id="PS00108">
    <property type="entry name" value="PROTEIN_KINASE_ST"/>
    <property type="match status" value="1"/>
</dbReference>
<keyword evidence="3" id="KW-0418">Kinase</keyword>
<evidence type="ECO:0000313" key="3">
    <source>
        <dbReference type="EMBL" id="KAL1885224.1"/>
    </source>
</evidence>
<dbReference type="SUPFAM" id="SSF56112">
    <property type="entry name" value="Protein kinase-like (PK-like)"/>
    <property type="match status" value="1"/>
</dbReference>
<keyword evidence="3" id="KW-0808">Transferase</keyword>
<dbReference type="InterPro" id="IPR000719">
    <property type="entry name" value="Prot_kinase_dom"/>
</dbReference>
<dbReference type="Gene3D" id="1.25.40.10">
    <property type="entry name" value="Tetratricopeptide repeat domain"/>
    <property type="match status" value="1"/>
</dbReference>
<dbReference type="EC" id="2.7.11.1" evidence="1"/>
<proteinExistence type="predicted"/>
<sequence>MISGEEVAIKCESCQAKYPRLRSEYNVYLTLGGGPGIPFVHWFGTEHNYNAIVIDFCGDSLWKMCCNRRLSLKSILLLALQGLSCIEHVHGKSLIHGDLKPENFVVGLRRNNLCMIDFGLTRLYRDKKTRLHIPYCENKPFTGSCHYASLNTHRGNEQSRRDDLESFFYVLRYMTHGYLPWQGLRGETRDQKYERITKKKMATSIETLCHGLPDEFATCLRYIRSLRFDEKPDYSYLRKTFQDLFVNLSFQYDNVFDWNVWTQTMQTNQNTVKIFSASEIFLEFSQFPLCKEVIRANIYRMWHDFQKLKEEHTATELENTPDDARFQEWADVQFSLLSLCVDILIASHHPAAGSDMQQLIKKSYLPELWNCGINPFLEQLQKRLPGSLEYLKAFIREVFSISIMFLRVAPTFENTWMEILGDIARCCLGVLRTMEQSTEEREYWLNIAWYWYKKCAHQTPNVGRLQHHLGILARPNNLQQLFHYTKSLISIVPFQCDTIQIFLDQFRDPPSQVGDAETIFLFLNSHAMLYAKDSPEQFIKSADRFLYLLDDYISQTGTSFCEQGTYIVSSNYAAILDYGQEDSKILAKFVGTQSTSANELSSSTNRITNYASYLSFSTLRTLLQRVNDKNVCRSVHVSLVFLWYCAKRSKAMDYIQSDVPWESITDYLNALILPGTDMEKAKGQEFPYPESGVAKELPEDCLIRGHIWSQHYYPEDYFSDSTPQECSIEYPSTMALRKDRCLWLGMRIALCERWITYHHETRFQTISAASDL</sequence>
<dbReference type="CDD" id="cd14016">
    <property type="entry name" value="STKc_CK1"/>
    <property type="match status" value="1"/>
</dbReference>
<keyword evidence="3" id="KW-0723">Serine/threonine-protein kinase</keyword>
<dbReference type="EMBL" id="JAVDPF010000003">
    <property type="protein sequence ID" value="KAL1885224.1"/>
    <property type="molecule type" value="Genomic_DNA"/>
</dbReference>
<dbReference type="InterPro" id="IPR008271">
    <property type="entry name" value="Ser/Thr_kinase_AS"/>
</dbReference>
<dbReference type="SUPFAM" id="SSF48452">
    <property type="entry name" value="TPR-like"/>
    <property type="match status" value="1"/>
</dbReference>
<dbReference type="InterPro" id="IPR011009">
    <property type="entry name" value="Kinase-like_dom_sf"/>
</dbReference>
<reference evidence="3 4" key="1">
    <citation type="journal article" date="2024" name="IMA Fungus">
        <title>IMA Genome - F19 : A genome assembly and annotation guide to empower mycologists, including annotated draft genome sequences of Ceratocystis pirilliformis, Diaporthe australafricana, Fusarium ophioides, Paecilomyces lecythidis, and Sporothrix stenoceras.</title>
        <authorList>
            <person name="Aylward J."/>
            <person name="Wilson A.M."/>
            <person name="Visagie C.M."/>
            <person name="Spraker J."/>
            <person name="Barnes I."/>
            <person name="Buitendag C."/>
            <person name="Ceriani C."/>
            <person name="Del Mar Angel L."/>
            <person name="du Plessis D."/>
            <person name="Fuchs T."/>
            <person name="Gasser K."/>
            <person name="Kramer D."/>
            <person name="Li W."/>
            <person name="Munsamy K."/>
            <person name="Piso A."/>
            <person name="Price J.L."/>
            <person name="Sonnekus B."/>
            <person name="Thomas C."/>
            <person name="van der Nest A."/>
            <person name="van Dijk A."/>
            <person name="van Heerden A."/>
            <person name="van Vuuren N."/>
            <person name="Yilmaz N."/>
            <person name="Duong T.A."/>
            <person name="van der Merwe N.A."/>
            <person name="Wingfield M.J."/>
            <person name="Wingfield B.D."/>
        </authorList>
    </citation>
    <scope>NUCLEOTIDE SEQUENCE [LARGE SCALE GENOMIC DNA]</scope>
    <source>
        <strain evidence="3 4">CMW 18167</strain>
    </source>
</reference>
<evidence type="ECO:0000313" key="4">
    <source>
        <dbReference type="Proteomes" id="UP001583193"/>
    </source>
</evidence>
<dbReference type="PANTHER" id="PTHR11909">
    <property type="entry name" value="CASEIN KINASE-RELATED"/>
    <property type="match status" value="1"/>
</dbReference>
<dbReference type="InterPro" id="IPR011990">
    <property type="entry name" value="TPR-like_helical_dom_sf"/>
</dbReference>
<feature type="domain" description="Protein kinase" evidence="2">
    <location>
        <begin position="1"/>
        <end position="246"/>
    </location>
</feature>
<dbReference type="Proteomes" id="UP001583193">
    <property type="component" value="Unassembled WGS sequence"/>
</dbReference>
<dbReference type="PROSITE" id="PS50011">
    <property type="entry name" value="PROTEIN_KINASE_DOM"/>
    <property type="match status" value="1"/>
</dbReference>
<dbReference type="GO" id="GO:0004674">
    <property type="term" value="F:protein serine/threonine kinase activity"/>
    <property type="evidence" value="ECO:0007669"/>
    <property type="project" value="UniProtKB-KW"/>
</dbReference>
<dbReference type="Pfam" id="PF00069">
    <property type="entry name" value="Pkinase"/>
    <property type="match status" value="1"/>
</dbReference>
<evidence type="ECO:0000256" key="1">
    <source>
        <dbReference type="ARBA" id="ARBA00012513"/>
    </source>
</evidence>
<name>A0ABR3YAX3_9EURO</name>
<dbReference type="Gene3D" id="1.10.510.10">
    <property type="entry name" value="Transferase(Phosphotransferase) domain 1"/>
    <property type="match status" value="1"/>
</dbReference>
<keyword evidence="4" id="KW-1185">Reference proteome</keyword>
<dbReference type="SMART" id="SM00220">
    <property type="entry name" value="S_TKc"/>
    <property type="match status" value="1"/>
</dbReference>
<dbReference type="InterPro" id="IPR050235">
    <property type="entry name" value="CK1_Ser-Thr_kinase"/>
</dbReference>
<accession>A0ABR3YAX3</accession>
<evidence type="ECO:0000259" key="2">
    <source>
        <dbReference type="PROSITE" id="PS50011"/>
    </source>
</evidence>
<organism evidence="3 4">
    <name type="scientific">Paecilomyces lecythidis</name>
    <dbReference type="NCBI Taxonomy" id="3004212"/>
    <lineage>
        <taxon>Eukaryota</taxon>
        <taxon>Fungi</taxon>
        <taxon>Dikarya</taxon>
        <taxon>Ascomycota</taxon>
        <taxon>Pezizomycotina</taxon>
        <taxon>Eurotiomycetes</taxon>
        <taxon>Eurotiomycetidae</taxon>
        <taxon>Eurotiales</taxon>
        <taxon>Thermoascaceae</taxon>
        <taxon>Paecilomyces</taxon>
    </lineage>
</organism>
<protein>
    <recommendedName>
        <fullName evidence="1">non-specific serine/threonine protein kinase</fullName>
        <ecNumber evidence="1">2.7.11.1</ecNumber>
    </recommendedName>
</protein>